<dbReference type="SUPFAM" id="SSF50044">
    <property type="entry name" value="SH3-domain"/>
    <property type="match status" value="1"/>
</dbReference>
<name>A0A8H6PLA3_9EURO</name>
<dbReference type="PROSITE" id="PS51021">
    <property type="entry name" value="BAR"/>
    <property type="match status" value="1"/>
</dbReference>
<keyword evidence="9" id="KW-1185">Reference proteome</keyword>
<keyword evidence="1 2" id="KW-0728">SH3 domain</keyword>
<proteinExistence type="predicted"/>
<dbReference type="GO" id="GO:1990528">
    <property type="term" value="C:Rvs161p-Rvs167p complex"/>
    <property type="evidence" value="ECO:0007669"/>
    <property type="project" value="TreeGrafter"/>
</dbReference>
<feature type="domain" description="SH3" evidence="5">
    <location>
        <begin position="473"/>
        <end position="530"/>
    </location>
</feature>
<sequence>MHSVQRQFGRFMKRSADESQVAILLKDFDETDRLLGRIVESTRAWRDAWSSILLHQERMLSEFDGIYAPIIGSSDPTTAKAAPTPDETLARTHRLREEYEELRKELTEELTAVDQRMIRPASQAKEYLAPLKKTIKKRDDRKLDYERYQSRVDSYTKKTKRSDRDNASLAKAETELVKATEEYHAADEHLRKCLPPLLNAAFSLLPQLLATQIEIQNTMLANYYTVVHNYCEGEHFPSPAPPMEDIIAQWERDLHPIQQEMEALGCLANGKVVRMSQAPEDHGNGNGNGLSSRLTNGLNFRRRSSGQGAGAGAGAGTGTSHPVPPVPPLPPSAPSPCRDHDHDHDRERERTSNSRVPPGPTPNYDSKPLPVYETKPRLNDLTPSSLSPNLAVPSAHLSPSATPHSDSHLPVPGSEYAQTPLSGLSPSSRSDYFSLNSRKASSGSTVSSPGFAAAAAAKKKPPPPPPPRAGSSNGALYVTALYDFAGQSAGDLAFREGDRIRVLQKTKSTDDWWEGELRGVKGSFPANYVQ</sequence>
<dbReference type="InterPro" id="IPR036028">
    <property type="entry name" value="SH3-like_dom_sf"/>
</dbReference>
<feature type="compositionally biased region" description="Low complexity" evidence="4">
    <location>
        <begin position="289"/>
        <end position="299"/>
    </location>
</feature>
<dbReference type="GO" id="GO:0006897">
    <property type="term" value="P:endocytosis"/>
    <property type="evidence" value="ECO:0007669"/>
    <property type="project" value="InterPro"/>
</dbReference>
<dbReference type="Gene3D" id="2.30.30.40">
    <property type="entry name" value="SH3 Domains"/>
    <property type="match status" value="1"/>
</dbReference>
<evidence type="ECO:0000256" key="4">
    <source>
        <dbReference type="SAM" id="MobiDB-lite"/>
    </source>
</evidence>
<evidence type="ECO:0000313" key="7">
    <source>
        <dbReference type="EMBL" id="KAF7156066.1"/>
    </source>
</evidence>
<evidence type="ECO:0000313" key="10">
    <source>
        <dbReference type="Proteomes" id="UP000654922"/>
    </source>
</evidence>
<dbReference type="EMBL" id="JACBAG010001924">
    <property type="protein sequence ID" value="KAF7175239.1"/>
    <property type="molecule type" value="Genomic_DNA"/>
</dbReference>
<dbReference type="InterPro" id="IPR027267">
    <property type="entry name" value="AH/BAR_dom_sf"/>
</dbReference>
<protein>
    <recommendedName>
        <fullName evidence="11">SH3 domain-containing protein</fullName>
    </recommendedName>
</protein>
<dbReference type="Gene3D" id="1.20.1270.60">
    <property type="entry name" value="Arfaptin homology (AH) domain/BAR domain"/>
    <property type="match status" value="1"/>
</dbReference>
<dbReference type="OrthoDB" id="10255128at2759"/>
<feature type="compositionally biased region" description="Pro residues" evidence="4">
    <location>
        <begin position="322"/>
        <end position="334"/>
    </location>
</feature>
<reference evidence="7" key="1">
    <citation type="submission" date="2020-06" db="EMBL/GenBank/DDBJ databases">
        <title>Draft genome sequences of strains closely related to Aspergillus parafelis and Aspergillus hiratsukae.</title>
        <authorList>
            <person name="Dos Santos R.A.C."/>
            <person name="Rivero-Menendez O."/>
            <person name="Steenwyk J.L."/>
            <person name="Mead M.E."/>
            <person name="Goldman G.H."/>
            <person name="Alastruey-Izquierdo A."/>
            <person name="Rokas A."/>
        </authorList>
    </citation>
    <scope>NUCLEOTIDE SEQUENCE</scope>
    <source>
        <strain evidence="7">CNM-CM5623</strain>
        <strain evidence="8">CNM-CM7691</strain>
    </source>
</reference>
<evidence type="ECO:0000259" key="5">
    <source>
        <dbReference type="PROSITE" id="PS50002"/>
    </source>
</evidence>
<dbReference type="AlphaFoldDB" id="A0A8H6PLA3"/>
<keyword evidence="3" id="KW-0175">Coiled coil</keyword>
<evidence type="ECO:0008006" key="11">
    <source>
        <dbReference type="Google" id="ProtNLM"/>
    </source>
</evidence>
<evidence type="ECO:0000256" key="1">
    <source>
        <dbReference type="ARBA" id="ARBA00022443"/>
    </source>
</evidence>
<feature type="coiled-coil region" evidence="3">
    <location>
        <begin position="89"/>
        <end position="116"/>
    </location>
</feature>
<dbReference type="PRINTS" id="PR00452">
    <property type="entry name" value="SH3DOMAIN"/>
</dbReference>
<dbReference type="GO" id="GO:0097320">
    <property type="term" value="P:plasma membrane tubulation"/>
    <property type="evidence" value="ECO:0007669"/>
    <property type="project" value="TreeGrafter"/>
</dbReference>
<dbReference type="PANTHER" id="PTHR47174:SF2">
    <property type="entry name" value="SH3 DOMAIN SIGNALLING PROTEIN (AFU_ORTHOLOGUE AFUA_5G07670)"/>
    <property type="match status" value="1"/>
</dbReference>
<feature type="compositionally biased region" description="Gly residues" evidence="4">
    <location>
        <begin position="307"/>
        <end position="317"/>
    </location>
</feature>
<gene>
    <name evidence="7" type="ORF">CNMCM5623_009208</name>
    <name evidence="8" type="ORF">CNMCM7691_007279</name>
</gene>
<dbReference type="SUPFAM" id="SSF103657">
    <property type="entry name" value="BAR/IMD domain-like"/>
    <property type="match status" value="1"/>
</dbReference>
<dbReference type="Proteomes" id="UP000641853">
    <property type="component" value="Unassembled WGS sequence"/>
</dbReference>
<dbReference type="GO" id="GO:0030479">
    <property type="term" value="C:actin cortical patch"/>
    <property type="evidence" value="ECO:0007669"/>
    <property type="project" value="TreeGrafter"/>
</dbReference>
<dbReference type="PROSITE" id="PS50002">
    <property type="entry name" value="SH3"/>
    <property type="match status" value="1"/>
</dbReference>
<dbReference type="InterPro" id="IPR001452">
    <property type="entry name" value="SH3_domain"/>
</dbReference>
<dbReference type="GO" id="GO:0051666">
    <property type="term" value="P:actin cortical patch localization"/>
    <property type="evidence" value="ECO:0007669"/>
    <property type="project" value="InterPro"/>
</dbReference>
<evidence type="ECO:0000256" key="2">
    <source>
        <dbReference type="PROSITE-ProRule" id="PRU00192"/>
    </source>
</evidence>
<dbReference type="Proteomes" id="UP000654922">
    <property type="component" value="Unassembled WGS sequence"/>
</dbReference>
<dbReference type="CDD" id="cd07599">
    <property type="entry name" value="BAR_Rvs167p"/>
    <property type="match status" value="1"/>
</dbReference>
<evidence type="ECO:0000313" key="9">
    <source>
        <dbReference type="Proteomes" id="UP000641853"/>
    </source>
</evidence>
<feature type="compositionally biased region" description="Basic and acidic residues" evidence="4">
    <location>
        <begin position="337"/>
        <end position="352"/>
    </location>
</feature>
<feature type="region of interest" description="Disordered" evidence="4">
    <location>
        <begin position="277"/>
        <end position="472"/>
    </location>
</feature>
<feature type="compositionally biased region" description="Polar residues" evidence="4">
    <location>
        <begin position="416"/>
        <end position="448"/>
    </location>
</feature>
<evidence type="ECO:0000259" key="6">
    <source>
        <dbReference type="PROSITE" id="PS51021"/>
    </source>
</evidence>
<dbReference type="InterPro" id="IPR046982">
    <property type="entry name" value="BIN3/RVS161-like"/>
</dbReference>
<evidence type="ECO:0000256" key="3">
    <source>
        <dbReference type="SAM" id="Coils"/>
    </source>
</evidence>
<dbReference type="Pfam" id="PF14604">
    <property type="entry name" value="SH3_9"/>
    <property type="match status" value="1"/>
</dbReference>
<dbReference type="GO" id="GO:0043332">
    <property type="term" value="C:mating projection tip"/>
    <property type="evidence" value="ECO:0007669"/>
    <property type="project" value="TreeGrafter"/>
</dbReference>
<dbReference type="GO" id="GO:0031097">
    <property type="term" value="C:medial cortex"/>
    <property type="evidence" value="ECO:0007669"/>
    <property type="project" value="TreeGrafter"/>
</dbReference>
<dbReference type="PANTHER" id="PTHR47174">
    <property type="entry name" value="BRIDGING INTEGRATOR 3"/>
    <property type="match status" value="1"/>
</dbReference>
<dbReference type="Pfam" id="PF03114">
    <property type="entry name" value="BAR"/>
    <property type="match status" value="1"/>
</dbReference>
<dbReference type="SMART" id="SM00326">
    <property type="entry name" value="SH3"/>
    <property type="match status" value="1"/>
</dbReference>
<accession>A0A8H6PLA3</accession>
<comment type="caution">
    <text evidence="7">The sequence shown here is derived from an EMBL/GenBank/DDBJ whole genome shotgun (WGS) entry which is preliminary data.</text>
</comment>
<dbReference type="EMBL" id="JACBAE010001399">
    <property type="protein sequence ID" value="KAF7156066.1"/>
    <property type="molecule type" value="Genomic_DNA"/>
</dbReference>
<dbReference type="FunFam" id="2.30.30.40:FF:000100">
    <property type="entry name" value="SH3 domain-containing YSC84-like protein 1"/>
    <property type="match status" value="1"/>
</dbReference>
<feature type="domain" description="BAR" evidence="6">
    <location>
        <begin position="6"/>
        <end position="263"/>
    </location>
</feature>
<organism evidence="7 10">
    <name type="scientific">Aspergillus felis</name>
    <dbReference type="NCBI Taxonomy" id="1287682"/>
    <lineage>
        <taxon>Eukaryota</taxon>
        <taxon>Fungi</taxon>
        <taxon>Dikarya</taxon>
        <taxon>Ascomycota</taxon>
        <taxon>Pezizomycotina</taxon>
        <taxon>Eurotiomycetes</taxon>
        <taxon>Eurotiomycetidae</taxon>
        <taxon>Eurotiales</taxon>
        <taxon>Aspergillaceae</taxon>
        <taxon>Aspergillus</taxon>
        <taxon>Aspergillus subgen. Fumigati</taxon>
    </lineage>
</organism>
<evidence type="ECO:0000313" key="8">
    <source>
        <dbReference type="EMBL" id="KAF7175239.1"/>
    </source>
</evidence>
<dbReference type="GO" id="GO:0008289">
    <property type="term" value="F:lipid binding"/>
    <property type="evidence" value="ECO:0007669"/>
    <property type="project" value="TreeGrafter"/>
</dbReference>
<dbReference type="InterPro" id="IPR004148">
    <property type="entry name" value="BAR_dom"/>
</dbReference>